<comment type="subunit">
    <text evidence="2">Heterotetramer of one alpha, one beta, one delta and one gamma chain.</text>
</comment>
<keyword evidence="3" id="KW-0813">Transport</keyword>
<dbReference type="Pfam" id="PF14697">
    <property type="entry name" value="Fer4_21"/>
    <property type="match status" value="1"/>
</dbReference>
<dbReference type="InterPro" id="IPR017896">
    <property type="entry name" value="4Fe4S_Fe-S-bd"/>
</dbReference>
<dbReference type="PANTHER" id="PTHR43724:SF1">
    <property type="entry name" value="PYRUVATE SYNTHASE SUBUNIT PORD"/>
    <property type="match status" value="1"/>
</dbReference>
<evidence type="ECO:0000256" key="9">
    <source>
        <dbReference type="ARBA" id="ARBA00023014"/>
    </source>
</evidence>
<evidence type="ECO:0000256" key="12">
    <source>
        <dbReference type="ARBA" id="ARBA00044818"/>
    </source>
</evidence>
<dbReference type="GO" id="GO:0016625">
    <property type="term" value="F:oxidoreductase activity, acting on the aldehyde or oxo group of donors, iron-sulfur protein as acceptor"/>
    <property type="evidence" value="ECO:0007669"/>
    <property type="project" value="InterPro"/>
</dbReference>
<dbReference type="InterPro" id="IPR011898">
    <property type="entry name" value="PorD_KorD"/>
</dbReference>
<dbReference type="PANTHER" id="PTHR43724">
    <property type="entry name" value="PYRUVATE SYNTHASE SUBUNIT PORD"/>
    <property type="match status" value="1"/>
</dbReference>
<accession>A0A8T5GEE4</accession>
<dbReference type="GO" id="GO:0051539">
    <property type="term" value="F:4 iron, 4 sulfur cluster binding"/>
    <property type="evidence" value="ECO:0007669"/>
    <property type="project" value="UniProtKB-KW"/>
</dbReference>
<evidence type="ECO:0000256" key="8">
    <source>
        <dbReference type="ARBA" id="ARBA00023004"/>
    </source>
</evidence>
<evidence type="ECO:0000256" key="7">
    <source>
        <dbReference type="ARBA" id="ARBA00022982"/>
    </source>
</evidence>
<dbReference type="Proteomes" id="UP000722459">
    <property type="component" value="Unassembled WGS sequence"/>
</dbReference>
<evidence type="ECO:0000256" key="1">
    <source>
        <dbReference type="ARBA" id="ARBA00001966"/>
    </source>
</evidence>
<evidence type="ECO:0000256" key="5">
    <source>
        <dbReference type="ARBA" id="ARBA00022723"/>
    </source>
</evidence>
<evidence type="ECO:0000256" key="11">
    <source>
        <dbReference type="ARBA" id="ARBA00044816"/>
    </source>
</evidence>
<evidence type="ECO:0000256" key="2">
    <source>
        <dbReference type="ARBA" id="ARBA00011595"/>
    </source>
</evidence>
<dbReference type="InterPro" id="IPR053389">
    <property type="entry name" value="Pyruvate_synthase_PorD"/>
</dbReference>
<comment type="caution">
    <text evidence="14">The sequence shown here is derived from an EMBL/GenBank/DDBJ whole genome shotgun (WGS) entry which is preliminary data.</text>
</comment>
<keyword evidence="7" id="KW-0249">Electron transport</keyword>
<feature type="domain" description="4Fe-4S ferredoxin-type" evidence="13">
    <location>
        <begin position="61"/>
        <end position="90"/>
    </location>
</feature>
<evidence type="ECO:0000313" key="14">
    <source>
        <dbReference type="EMBL" id="MBT4870329.1"/>
    </source>
</evidence>
<gene>
    <name evidence="14" type="ORF">HON47_02050</name>
</gene>
<protein>
    <recommendedName>
        <fullName evidence="10">Pyruvate synthase subunit PorD</fullName>
    </recommendedName>
    <alternativeName>
        <fullName evidence="12">Pyruvate oxidoreductase delta chain</fullName>
    </alternativeName>
    <alternativeName>
        <fullName evidence="11">Pyruvic-ferredoxin oxidoreductase subunit delta</fullName>
    </alternativeName>
</protein>
<feature type="domain" description="4Fe-4S ferredoxin-type" evidence="13">
    <location>
        <begin position="31"/>
        <end position="60"/>
    </location>
</feature>
<evidence type="ECO:0000256" key="3">
    <source>
        <dbReference type="ARBA" id="ARBA00022448"/>
    </source>
</evidence>
<evidence type="ECO:0000256" key="10">
    <source>
        <dbReference type="ARBA" id="ARBA00044788"/>
    </source>
</evidence>
<keyword evidence="4" id="KW-0004">4Fe-4S</keyword>
<sequence length="92" mass="10451">MATEKLKFNKGAVINEPGSTKKYKTGDWRTFKPSIDNSKCIKCGKCWMNCPDAAISKDKNGFFVIDYDYCKGCLICEKECPVKCITHKVEEK</sequence>
<keyword evidence="8" id="KW-0408">Iron</keyword>
<dbReference type="Gene3D" id="3.30.70.20">
    <property type="match status" value="2"/>
</dbReference>
<proteinExistence type="predicted"/>
<dbReference type="AlphaFoldDB" id="A0A8T5GEE4"/>
<evidence type="ECO:0000256" key="4">
    <source>
        <dbReference type="ARBA" id="ARBA00022485"/>
    </source>
</evidence>
<dbReference type="PROSITE" id="PS00198">
    <property type="entry name" value="4FE4S_FER_1"/>
    <property type="match status" value="1"/>
</dbReference>
<reference evidence="14" key="1">
    <citation type="journal article" date="2021" name="ISME J.">
        <title>Mercury methylation by metabolically versatile and cosmopolitan marine bacteria.</title>
        <authorList>
            <person name="Lin H."/>
            <person name="Ascher D.B."/>
            <person name="Myung Y."/>
            <person name="Lamborg C.H."/>
            <person name="Hallam S.J."/>
            <person name="Gionfriddo C.M."/>
            <person name="Holt K.E."/>
            <person name="Moreau J.W."/>
        </authorList>
    </citation>
    <scope>NUCLEOTIDE SEQUENCE</scope>
    <source>
        <strain evidence="14">SI075_bin30</strain>
    </source>
</reference>
<dbReference type="GO" id="GO:0046872">
    <property type="term" value="F:metal ion binding"/>
    <property type="evidence" value="ECO:0007669"/>
    <property type="project" value="UniProtKB-KW"/>
</dbReference>
<evidence type="ECO:0000259" key="13">
    <source>
        <dbReference type="PROSITE" id="PS51379"/>
    </source>
</evidence>
<keyword evidence="5" id="KW-0479">Metal-binding</keyword>
<dbReference type="SUPFAM" id="SSF54862">
    <property type="entry name" value="4Fe-4S ferredoxins"/>
    <property type="match status" value="1"/>
</dbReference>
<keyword evidence="6" id="KW-0677">Repeat</keyword>
<keyword evidence="9" id="KW-0411">Iron-sulfur</keyword>
<dbReference type="NCBIfam" id="NF040684">
    <property type="entry name" value="PorD_Arch"/>
    <property type="match status" value="1"/>
</dbReference>
<dbReference type="EMBL" id="JABJNZ010000028">
    <property type="protein sequence ID" value="MBT4870329.1"/>
    <property type="molecule type" value="Genomic_DNA"/>
</dbReference>
<dbReference type="NCBIfam" id="TIGR02179">
    <property type="entry name" value="PorD_KorD"/>
    <property type="match status" value="1"/>
</dbReference>
<evidence type="ECO:0000313" key="15">
    <source>
        <dbReference type="Proteomes" id="UP000722459"/>
    </source>
</evidence>
<evidence type="ECO:0000256" key="6">
    <source>
        <dbReference type="ARBA" id="ARBA00022737"/>
    </source>
</evidence>
<comment type="cofactor">
    <cofactor evidence="1">
        <name>[4Fe-4S] cluster</name>
        <dbReference type="ChEBI" id="CHEBI:49883"/>
    </cofactor>
</comment>
<dbReference type="PROSITE" id="PS51379">
    <property type="entry name" value="4FE4S_FER_2"/>
    <property type="match status" value="2"/>
</dbReference>
<name>A0A8T5GEE4_9ARCH</name>
<organism evidence="14 15">
    <name type="scientific">Candidatus Iainarchaeum sp</name>
    <dbReference type="NCBI Taxonomy" id="3101447"/>
    <lineage>
        <taxon>Archaea</taxon>
        <taxon>Candidatus Iainarchaeota</taxon>
        <taxon>Candidatus Iainarchaeia</taxon>
        <taxon>Candidatus Iainarchaeales</taxon>
        <taxon>Candidatus Iainarchaeaceae</taxon>
        <taxon>Candidatus Iainarchaeum</taxon>
    </lineage>
</organism>
<dbReference type="InterPro" id="IPR017900">
    <property type="entry name" value="4Fe4S_Fe_S_CS"/>
</dbReference>